<protein>
    <submittedName>
        <fullName evidence="8">Manganese/iron transport system permease protein</fullName>
    </submittedName>
</protein>
<evidence type="ECO:0000256" key="7">
    <source>
        <dbReference type="SAM" id="Phobius"/>
    </source>
</evidence>
<evidence type="ECO:0000256" key="3">
    <source>
        <dbReference type="ARBA" id="ARBA00022692"/>
    </source>
</evidence>
<dbReference type="EMBL" id="JAUSRA010000001">
    <property type="protein sequence ID" value="MDP9792670.1"/>
    <property type="molecule type" value="Genomic_DNA"/>
</dbReference>
<keyword evidence="9" id="KW-1185">Reference proteome</keyword>
<keyword evidence="6" id="KW-0813">Transport</keyword>
<comment type="caution">
    <text evidence="8">The sequence shown here is derived from an EMBL/GenBank/DDBJ whole genome shotgun (WGS) entry which is preliminary data.</text>
</comment>
<dbReference type="CDD" id="cd06550">
    <property type="entry name" value="TM_ABC_iron-siderophores_like"/>
    <property type="match status" value="1"/>
</dbReference>
<organism evidence="8 9">
    <name type="scientific">Catenuloplanes nepalensis</name>
    <dbReference type="NCBI Taxonomy" id="587533"/>
    <lineage>
        <taxon>Bacteria</taxon>
        <taxon>Bacillati</taxon>
        <taxon>Actinomycetota</taxon>
        <taxon>Actinomycetes</taxon>
        <taxon>Micromonosporales</taxon>
        <taxon>Micromonosporaceae</taxon>
        <taxon>Catenuloplanes</taxon>
    </lineage>
</organism>
<dbReference type="Gene3D" id="1.10.3470.10">
    <property type="entry name" value="ABC transporter involved in vitamin B12 uptake, BtuC"/>
    <property type="match status" value="1"/>
</dbReference>
<keyword evidence="5 7" id="KW-0472">Membrane</keyword>
<evidence type="ECO:0000256" key="4">
    <source>
        <dbReference type="ARBA" id="ARBA00022989"/>
    </source>
</evidence>
<dbReference type="RefSeq" id="WP_306827537.1">
    <property type="nucleotide sequence ID" value="NZ_JAUSRA010000001.1"/>
</dbReference>
<name>A0ABT9MMP6_9ACTN</name>
<dbReference type="PANTHER" id="PTHR30477">
    <property type="entry name" value="ABC-TRANSPORTER METAL-BINDING PROTEIN"/>
    <property type="match status" value="1"/>
</dbReference>
<evidence type="ECO:0000256" key="1">
    <source>
        <dbReference type="ARBA" id="ARBA00004141"/>
    </source>
</evidence>
<dbReference type="Proteomes" id="UP001240984">
    <property type="component" value="Unassembled WGS sequence"/>
</dbReference>
<feature type="transmembrane region" description="Helical" evidence="7">
    <location>
        <begin position="140"/>
        <end position="157"/>
    </location>
</feature>
<evidence type="ECO:0000313" key="9">
    <source>
        <dbReference type="Proteomes" id="UP001240984"/>
    </source>
</evidence>
<comment type="similarity">
    <text evidence="2 6">Belongs to the ABC-3 integral membrane protein family.</text>
</comment>
<reference evidence="8 9" key="1">
    <citation type="submission" date="2023-07" db="EMBL/GenBank/DDBJ databases">
        <title>Sequencing the genomes of 1000 actinobacteria strains.</title>
        <authorList>
            <person name="Klenk H.-P."/>
        </authorList>
    </citation>
    <scope>NUCLEOTIDE SEQUENCE [LARGE SCALE GENOMIC DNA]</scope>
    <source>
        <strain evidence="8 9">DSM 44710</strain>
    </source>
</reference>
<feature type="transmembrane region" description="Helical" evidence="7">
    <location>
        <begin position="203"/>
        <end position="220"/>
    </location>
</feature>
<feature type="transmembrane region" description="Helical" evidence="7">
    <location>
        <begin position="178"/>
        <end position="197"/>
    </location>
</feature>
<feature type="transmembrane region" description="Helical" evidence="7">
    <location>
        <begin position="227"/>
        <end position="246"/>
    </location>
</feature>
<comment type="subcellular location">
    <subcellularLocation>
        <location evidence="6">Cell membrane</location>
        <topology evidence="6">Multi-pass membrane protein</topology>
    </subcellularLocation>
    <subcellularLocation>
        <location evidence="1">Membrane</location>
        <topology evidence="1">Multi-pass membrane protein</topology>
    </subcellularLocation>
</comment>
<proteinExistence type="inferred from homology"/>
<dbReference type="InterPro" id="IPR022392">
    <property type="entry name" value="Anch_rpt-typ_ABC_trnsprt_perm"/>
</dbReference>
<feature type="transmembrane region" description="Helical" evidence="7">
    <location>
        <begin position="21"/>
        <end position="41"/>
    </location>
</feature>
<feature type="transmembrane region" description="Helical" evidence="7">
    <location>
        <begin position="252"/>
        <end position="271"/>
    </location>
</feature>
<evidence type="ECO:0000313" key="8">
    <source>
        <dbReference type="EMBL" id="MDP9792670.1"/>
    </source>
</evidence>
<gene>
    <name evidence="8" type="ORF">J2S43_001182</name>
</gene>
<sequence length="284" mass="29712">MSPLDFLADLLNPDLAFLPKALAIAVMSAIMCGVIGCHVVLRGMAFIGDAVAHAVFPGLAVAFLFSGSLVLGGITAGVITALLVAIFSQNRRIKEDSVIGIFFVAAFALGIVIISRAPGYAGSLQQFLFGSITGIPDRDLLIVGGTGLLLLLAVALLHKEFVAVTLDREMARALGLRVFWLDVTLYVLVTLAVVMAVQTIGNILVLALLVTPAATARLLTDRLVAMMLLAPAVGALSALVGLYLSWSWDLPVGGTIVLVLTGMFLLAFLLAPRHGALTGLARAR</sequence>
<dbReference type="InterPro" id="IPR001626">
    <property type="entry name" value="ABC_TroCD"/>
</dbReference>
<feature type="transmembrane region" description="Helical" evidence="7">
    <location>
        <begin position="98"/>
        <end position="120"/>
    </location>
</feature>
<evidence type="ECO:0000256" key="5">
    <source>
        <dbReference type="ARBA" id="ARBA00023136"/>
    </source>
</evidence>
<dbReference type="SUPFAM" id="SSF81345">
    <property type="entry name" value="ABC transporter involved in vitamin B12 uptake, BtuC"/>
    <property type="match status" value="1"/>
</dbReference>
<evidence type="ECO:0000256" key="2">
    <source>
        <dbReference type="ARBA" id="ARBA00008034"/>
    </source>
</evidence>
<dbReference type="Pfam" id="PF00950">
    <property type="entry name" value="ABC-3"/>
    <property type="match status" value="1"/>
</dbReference>
<evidence type="ECO:0000256" key="6">
    <source>
        <dbReference type="RuleBase" id="RU003943"/>
    </source>
</evidence>
<dbReference type="PANTHER" id="PTHR30477:SF13">
    <property type="entry name" value="IRON TRANSPORT SYSTEM MEMBRANE PROTEIN HI_0360-RELATED"/>
    <property type="match status" value="1"/>
</dbReference>
<dbReference type="InterPro" id="IPR037294">
    <property type="entry name" value="ABC_BtuC-like"/>
</dbReference>
<keyword evidence="4 7" id="KW-1133">Transmembrane helix</keyword>
<dbReference type="NCBIfam" id="TIGR03770">
    <property type="entry name" value="anch_rpt_perm"/>
    <property type="match status" value="1"/>
</dbReference>
<accession>A0ABT9MMP6</accession>
<feature type="transmembrane region" description="Helical" evidence="7">
    <location>
        <begin position="61"/>
        <end position="86"/>
    </location>
</feature>
<keyword evidence="3 6" id="KW-0812">Transmembrane</keyword>